<evidence type="ECO:0000256" key="5">
    <source>
        <dbReference type="PROSITE-ProRule" id="PRU00043"/>
    </source>
</evidence>
<sequence length="102" mass="11605">LLDYETRNSYTFSVEVVNPIVDPRFIRKGPFKDQATVRVMILNADEPPRFSQAVYHLDVSENCPPICAVGRVYAVDPDTGQSANIRCLSHHRPHMIYPLTPH</sequence>
<protein>
    <recommendedName>
        <fullName evidence="6">Cadherin domain-containing protein</fullName>
    </recommendedName>
</protein>
<feature type="non-terminal residue" evidence="7">
    <location>
        <position position="1"/>
    </location>
</feature>
<feature type="domain" description="Cadherin" evidence="6">
    <location>
        <begin position="2"/>
        <end position="50"/>
    </location>
</feature>
<evidence type="ECO:0000313" key="7">
    <source>
        <dbReference type="EMBL" id="MEQ2191185.1"/>
    </source>
</evidence>
<comment type="caution">
    <text evidence="7">The sequence shown here is derived from an EMBL/GenBank/DDBJ whole genome shotgun (WGS) entry which is preliminary data.</text>
</comment>
<dbReference type="InterPro" id="IPR002126">
    <property type="entry name" value="Cadherin-like_dom"/>
</dbReference>
<proteinExistence type="predicted"/>
<evidence type="ECO:0000259" key="6">
    <source>
        <dbReference type="PROSITE" id="PS50268"/>
    </source>
</evidence>
<comment type="subcellular location">
    <subcellularLocation>
        <location evidence="1">Membrane</location>
    </subcellularLocation>
</comment>
<evidence type="ECO:0000313" key="8">
    <source>
        <dbReference type="Proteomes" id="UP001434883"/>
    </source>
</evidence>
<dbReference type="CDD" id="cd11304">
    <property type="entry name" value="Cadherin_repeat"/>
    <property type="match status" value="1"/>
</dbReference>
<dbReference type="PANTHER" id="PTHR24027">
    <property type="entry name" value="CADHERIN-23"/>
    <property type="match status" value="1"/>
</dbReference>
<keyword evidence="4" id="KW-0472">Membrane</keyword>
<dbReference type="InterPro" id="IPR015919">
    <property type="entry name" value="Cadherin-like_sf"/>
</dbReference>
<accession>A0ABV0Q5V2</accession>
<gene>
    <name evidence="7" type="ORF">XENOCAPTIV_023144</name>
</gene>
<keyword evidence="3 5" id="KW-0106">Calcium</keyword>
<evidence type="ECO:0000256" key="1">
    <source>
        <dbReference type="ARBA" id="ARBA00004370"/>
    </source>
</evidence>
<reference evidence="7 8" key="1">
    <citation type="submission" date="2021-06" db="EMBL/GenBank/DDBJ databases">
        <authorList>
            <person name="Palmer J.M."/>
        </authorList>
    </citation>
    <scope>NUCLEOTIDE SEQUENCE [LARGE SCALE GENOMIC DNA]</scope>
    <source>
        <strain evidence="7 8">XC_2019</strain>
        <tissue evidence="7">Muscle</tissue>
    </source>
</reference>
<keyword evidence="8" id="KW-1185">Reference proteome</keyword>
<evidence type="ECO:0000256" key="4">
    <source>
        <dbReference type="ARBA" id="ARBA00023136"/>
    </source>
</evidence>
<evidence type="ECO:0000256" key="3">
    <source>
        <dbReference type="ARBA" id="ARBA00022837"/>
    </source>
</evidence>
<dbReference type="Proteomes" id="UP001434883">
    <property type="component" value="Unassembled WGS sequence"/>
</dbReference>
<dbReference type="Gene3D" id="2.60.40.60">
    <property type="entry name" value="Cadherins"/>
    <property type="match status" value="1"/>
</dbReference>
<dbReference type="PROSITE" id="PS50268">
    <property type="entry name" value="CADHERIN_2"/>
    <property type="match status" value="1"/>
</dbReference>
<keyword evidence="2" id="KW-0677">Repeat</keyword>
<name>A0ABV0Q5V2_9TELE</name>
<organism evidence="7 8">
    <name type="scientific">Xenoophorus captivus</name>
    <dbReference type="NCBI Taxonomy" id="1517983"/>
    <lineage>
        <taxon>Eukaryota</taxon>
        <taxon>Metazoa</taxon>
        <taxon>Chordata</taxon>
        <taxon>Craniata</taxon>
        <taxon>Vertebrata</taxon>
        <taxon>Euteleostomi</taxon>
        <taxon>Actinopterygii</taxon>
        <taxon>Neopterygii</taxon>
        <taxon>Teleostei</taxon>
        <taxon>Neoteleostei</taxon>
        <taxon>Acanthomorphata</taxon>
        <taxon>Ovalentaria</taxon>
        <taxon>Atherinomorphae</taxon>
        <taxon>Cyprinodontiformes</taxon>
        <taxon>Goodeidae</taxon>
        <taxon>Xenoophorus</taxon>
    </lineage>
</organism>
<dbReference type="InterPro" id="IPR039808">
    <property type="entry name" value="Cadherin"/>
</dbReference>
<dbReference type="EMBL" id="JAHRIN010000522">
    <property type="protein sequence ID" value="MEQ2191185.1"/>
    <property type="molecule type" value="Genomic_DNA"/>
</dbReference>
<dbReference type="SUPFAM" id="SSF49313">
    <property type="entry name" value="Cadherin-like"/>
    <property type="match status" value="1"/>
</dbReference>
<evidence type="ECO:0000256" key="2">
    <source>
        <dbReference type="ARBA" id="ARBA00022737"/>
    </source>
</evidence>
<dbReference type="PANTHER" id="PTHR24027:SF272">
    <property type="entry name" value="CADHERIN-24"/>
    <property type="match status" value="1"/>
</dbReference>